<sequence>MTITSGRRPARGVHMIVFAVAGVGWAFLAMAGVAALGLHLLGADAAGELGPMTAAVTVLAVGGSVEPSGALEAFGIRGADAHTAIELTPLGVSLVGALVLGWSFARSLRAAGPVVGGRELALRAGAVASVFLLLLGGLAWAGSSTLTFQGEGLGLGDAAKNGPKLEIPGVGDIGDIGGIGGGLADRLADLARAKADVGFSVRTGPSLLGGALWVAAVLLVAVLAARRSPLPRGAGALHRTVRPAASALVTVLVLAVAAGWAAALVAAVGDDHPRRVAGGALLGAPNGVWLGLPLGLFVPWHGRAAGTLTKVLPSPFDELLAGGTDRQITVGRLAEYDGRVWLLAVGCAVALLLAGVLTAVRTPRGASHGASPGVFPGASPGARGAVAYAVRCGLALGAVTAAALPLLVLATRVKADAGLSVLGVDAVGAGLDLRGNGLLAAVLGAAWGLAAGTVGGLLACATGAAGRGAVAYAREGRGERVGRGGREEGDGWGQGGAAPVSGGAGRPGAGYDGSGYGGSGYGGSGYGHPAGGTAGGGAGGSGGGADGGADGGGGGGGGAGGSAGGGGDDVPGPHRPSPGYRPARDDTNPYLRPEPRPRPGTPPGPRVDPSATTSTGPAADPSPGARRGPRPAPPQERPRRPYGSPPPPPPPPPPAPRGWPGPDGRPPRG</sequence>
<dbReference type="AlphaFoldDB" id="M3AX52"/>
<comment type="caution">
    <text evidence="3">The sequence shown here is derived from an EMBL/GenBank/DDBJ whole genome shotgun (WGS) entry which is preliminary data.</text>
</comment>
<feature type="compositionally biased region" description="Gly residues" evidence="1">
    <location>
        <begin position="548"/>
        <end position="569"/>
    </location>
</feature>
<feature type="compositionally biased region" description="Gly residues" evidence="1">
    <location>
        <begin position="491"/>
        <end position="506"/>
    </location>
</feature>
<evidence type="ECO:0008006" key="5">
    <source>
        <dbReference type="Google" id="ProtNLM"/>
    </source>
</evidence>
<feature type="transmembrane region" description="Helical" evidence="2">
    <location>
        <begin position="245"/>
        <end position="268"/>
    </location>
</feature>
<dbReference type="Proteomes" id="UP000011740">
    <property type="component" value="Unassembled WGS sequence"/>
</dbReference>
<feature type="region of interest" description="Disordered" evidence="1">
    <location>
        <begin position="477"/>
        <end position="506"/>
    </location>
</feature>
<evidence type="ECO:0000256" key="2">
    <source>
        <dbReference type="SAM" id="Phobius"/>
    </source>
</evidence>
<dbReference type="STRING" id="1223523.H340_22641"/>
<evidence type="ECO:0000313" key="4">
    <source>
        <dbReference type="Proteomes" id="UP000011740"/>
    </source>
</evidence>
<evidence type="ECO:0000256" key="1">
    <source>
        <dbReference type="SAM" id="MobiDB-lite"/>
    </source>
</evidence>
<reference evidence="3 4" key="1">
    <citation type="journal article" date="2013" name="Genome Announc.">
        <title>Whole-Genome Shotgun Assembly and Analysis of the Genome of Streptomyces mobaraensis DSM 40847, a Strain for Industrial Production of Microbial Transglutaminase.</title>
        <authorList>
            <person name="Yang H."/>
            <person name="He T."/>
            <person name="Wu W."/>
            <person name="Zhu W."/>
            <person name="Lu B."/>
            <person name="Sun W."/>
        </authorList>
    </citation>
    <scope>NUCLEOTIDE SEQUENCE [LARGE SCALE GENOMIC DNA]</scope>
    <source>
        <strain evidence="3 4">DSM 40847</strain>
    </source>
</reference>
<feature type="transmembrane region" description="Helical" evidence="2">
    <location>
        <begin position="90"/>
        <end position="108"/>
    </location>
</feature>
<feature type="transmembrane region" description="Helical" evidence="2">
    <location>
        <begin position="120"/>
        <end position="141"/>
    </location>
</feature>
<keyword evidence="2" id="KW-0472">Membrane</keyword>
<dbReference type="NCBIfam" id="NF038391">
    <property type="entry name" value="streptophobe"/>
    <property type="match status" value="1"/>
</dbReference>
<feature type="compositionally biased region" description="Low complexity" evidence="1">
    <location>
        <begin position="616"/>
        <end position="626"/>
    </location>
</feature>
<evidence type="ECO:0000313" key="3">
    <source>
        <dbReference type="EMBL" id="EME98182.1"/>
    </source>
</evidence>
<dbReference type="RefSeq" id="WP_004949889.1">
    <property type="nucleotide sequence ID" value="NZ_AORZ01000086.1"/>
</dbReference>
<organism evidence="3 4">
    <name type="scientific">Streptomyces mobaraensis (strain ATCC 29032 / DSM 40847 / JCM 4168 / NBRC 13819 / NCIMB 11159 / IPCR 16-22)</name>
    <dbReference type="NCBI Taxonomy" id="1223523"/>
    <lineage>
        <taxon>Bacteria</taxon>
        <taxon>Bacillati</taxon>
        <taxon>Actinomycetota</taxon>
        <taxon>Actinomycetes</taxon>
        <taxon>Kitasatosporales</taxon>
        <taxon>Streptomycetaceae</taxon>
        <taxon>Streptomyces</taxon>
    </lineage>
</organism>
<name>M3AX52_STRM1</name>
<gene>
    <name evidence="3" type="ORF">H340_22641</name>
</gene>
<keyword evidence="2" id="KW-1133">Transmembrane helix</keyword>
<keyword evidence="2" id="KW-0812">Transmembrane</keyword>
<feature type="region of interest" description="Disordered" evidence="1">
    <location>
        <begin position="548"/>
        <end position="669"/>
    </location>
</feature>
<feature type="compositionally biased region" description="Basic and acidic residues" evidence="1">
    <location>
        <begin position="477"/>
        <end position="489"/>
    </location>
</feature>
<feature type="transmembrane region" description="Helical" evidence="2">
    <location>
        <begin position="12"/>
        <end position="41"/>
    </location>
</feature>
<feature type="transmembrane region" description="Helical" evidence="2">
    <location>
        <begin position="280"/>
        <end position="300"/>
    </location>
</feature>
<dbReference type="PATRIC" id="fig|1223523.3.peg.4610"/>
<dbReference type="EMBL" id="AORZ01000086">
    <property type="protein sequence ID" value="EME98182.1"/>
    <property type="molecule type" value="Genomic_DNA"/>
</dbReference>
<proteinExistence type="predicted"/>
<protein>
    <recommendedName>
        <fullName evidence="5">Integral membrane protein</fullName>
    </recommendedName>
</protein>
<dbReference type="InterPro" id="IPR047724">
    <property type="entry name" value="Streptophobe"/>
</dbReference>
<feature type="transmembrane region" description="Helical" evidence="2">
    <location>
        <begin position="207"/>
        <end position="225"/>
    </location>
</feature>
<dbReference type="eggNOG" id="ENOG5033QXT">
    <property type="taxonomic scope" value="Bacteria"/>
</dbReference>
<feature type="compositionally biased region" description="Pro residues" evidence="1">
    <location>
        <begin position="643"/>
        <end position="659"/>
    </location>
</feature>
<feature type="transmembrane region" description="Helical" evidence="2">
    <location>
        <begin position="340"/>
        <end position="360"/>
    </location>
</feature>
<feature type="transmembrane region" description="Helical" evidence="2">
    <location>
        <begin position="385"/>
        <end position="410"/>
    </location>
</feature>
<feature type="compositionally biased region" description="Basic and acidic residues" evidence="1">
    <location>
        <begin position="582"/>
        <end position="597"/>
    </location>
</feature>
<accession>M3AX52</accession>